<accession>A0A928Z9F4</accession>
<name>A0A928Z9F4_9CYAN</name>
<dbReference type="AlphaFoldDB" id="A0A928Z9F4"/>
<organism evidence="1 2">
    <name type="scientific">Zarconia navalis LEGE 11467</name>
    <dbReference type="NCBI Taxonomy" id="1828826"/>
    <lineage>
        <taxon>Bacteria</taxon>
        <taxon>Bacillati</taxon>
        <taxon>Cyanobacteriota</taxon>
        <taxon>Cyanophyceae</taxon>
        <taxon>Oscillatoriophycideae</taxon>
        <taxon>Oscillatoriales</taxon>
        <taxon>Oscillatoriales incertae sedis</taxon>
        <taxon>Zarconia</taxon>
        <taxon>Zarconia navalis</taxon>
    </lineage>
</organism>
<comment type="caution">
    <text evidence="1">The sequence shown here is derived from an EMBL/GenBank/DDBJ whole genome shotgun (WGS) entry which is preliminary data.</text>
</comment>
<dbReference type="EMBL" id="JADEXN010000396">
    <property type="protein sequence ID" value="MBE9042610.1"/>
    <property type="molecule type" value="Genomic_DNA"/>
</dbReference>
<sequence>GLARGWQYWQQEGVESLVKAYETLLVNIGQSVEVEGKSGTVVGMDSDGNLRVRLTGETGEILPEICRSPGNINLGYDVASMH</sequence>
<keyword evidence="2" id="KW-1185">Reference proteome</keyword>
<dbReference type="GO" id="GO:0016874">
    <property type="term" value="F:ligase activity"/>
    <property type="evidence" value="ECO:0007669"/>
    <property type="project" value="UniProtKB-KW"/>
</dbReference>
<evidence type="ECO:0000313" key="1">
    <source>
        <dbReference type="EMBL" id="MBE9042610.1"/>
    </source>
</evidence>
<dbReference type="Proteomes" id="UP000621799">
    <property type="component" value="Unassembled WGS sequence"/>
</dbReference>
<gene>
    <name evidence="1" type="ORF">IQ235_17750</name>
</gene>
<keyword evidence="1" id="KW-0436">Ligase</keyword>
<feature type="non-terminal residue" evidence="1">
    <location>
        <position position="1"/>
    </location>
</feature>
<dbReference type="RefSeq" id="WP_405196692.1">
    <property type="nucleotide sequence ID" value="NZ_JADEXN010000396.1"/>
</dbReference>
<protein>
    <submittedName>
        <fullName evidence="1">Biotin--[acetyl-CoA-carboxylase] ligase</fullName>
    </submittedName>
</protein>
<reference evidence="1" key="1">
    <citation type="submission" date="2020-10" db="EMBL/GenBank/DDBJ databases">
        <authorList>
            <person name="Castelo-Branco R."/>
            <person name="Eusebio N."/>
            <person name="Adriana R."/>
            <person name="Vieira A."/>
            <person name="Brugerolle De Fraissinette N."/>
            <person name="Rezende De Castro R."/>
            <person name="Schneider M.P."/>
            <person name="Vasconcelos V."/>
            <person name="Leao P.N."/>
        </authorList>
    </citation>
    <scope>NUCLEOTIDE SEQUENCE</scope>
    <source>
        <strain evidence="1">LEGE 11467</strain>
    </source>
</reference>
<evidence type="ECO:0000313" key="2">
    <source>
        <dbReference type="Proteomes" id="UP000621799"/>
    </source>
</evidence>
<proteinExistence type="predicted"/>